<feature type="domain" description="DUF222" evidence="1">
    <location>
        <begin position="63"/>
        <end position="418"/>
    </location>
</feature>
<gene>
    <name evidence="2" type="ORF">H9622_04305</name>
</gene>
<evidence type="ECO:0000313" key="3">
    <source>
        <dbReference type="Proteomes" id="UP000602532"/>
    </source>
</evidence>
<dbReference type="InterPro" id="IPR003870">
    <property type="entry name" value="DUF222"/>
</dbReference>
<evidence type="ECO:0000313" key="2">
    <source>
        <dbReference type="EMBL" id="MBD8022812.1"/>
    </source>
</evidence>
<organism evidence="2 3">
    <name type="scientific">Microbacterium gallinarum</name>
    <dbReference type="NCBI Taxonomy" id="2762209"/>
    <lineage>
        <taxon>Bacteria</taxon>
        <taxon>Bacillati</taxon>
        <taxon>Actinomycetota</taxon>
        <taxon>Actinomycetes</taxon>
        <taxon>Micrococcales</taxon>
        <taxon>Microbacteriaceae</taxon>
        <taxon>Microbacterium</taxon>
    </lineage>
</organism>
<reference evidence="2 3" key="1">
    <citation type="submission" date="2020-08" db="EMBL/GenBank/DDBJ databases">
        <title>A Genomic Blueprint of the Chicken Gut Microbiome.</title>
        <authorList>
            <person name="Gilroy R."/>
            <person name="Ravi A."/>
            <person name="Getino M."/>
            <person name="Pursley I."/>
            <person name="Horton D.L."/>
            <person name="Alikhan N.-F."/>
            <person name="Baker D."/>
            <person name="Gharbi K."/>
            <person name="Hall N."/>
            <person name="Watson M."/>
            <person name="Adriaenssens E.M."/>
            <person name="Foster-Nyarko E."/>
            <person name="Jarju S."/>
            <person name="Secka A."/>
            <person name="Antonio M."/>
            <person name="Oren A."/>
            <person name="Chaudhuri R."/>
            <person name="La Ragione R.M."/>
            <person name="Hildebrand F."/>
            <person name="Pallen M.J."/>
        </authorList>
    </citation>
    <scope>NUCLEOTIDE SEQUENCE [LARGE SCALE GENOMIC DNA]</scope>
    <source>
        <strain evidence="2 3">Sa1CUA4</strain>
    </source>
</reference>
<dbReference type="EMBL" id="JACSPM010000001">
    <property type="protein sequence ID" value="MBD8022812.1"/>
    <property type="molecule type" value="Genomic_DNA"/>
</dbReference>
<protein>
    <submittedName>
        <fullName evidence="2">DUF222 domain-containing protein</fullName>
    </submittedName>
</protein>
<dbReference type="Pfam" id="PF02720">
    <property type="entry name" value="DUF222"/>
    <property type="match status" value="1"/>
</dbReference>
<accession>A0ABR8X112</accession>
<keyword evidence="3" id="KW-1185">Reference proteome</keyword>
<evidence type="ECO:0000259" key="1">
    <source>
        <dbReference type="Pfam" id="PF02720"/>
    </source>
</evidence>
<dbReference type="InterPro" id="IPR003615">
    <property type="entry name" value="HNH_nuc"/>
</dbReference>
<dbReference type="RefSeq" id="WP_191764562.1">
    <property type="nucleotide sequence ID" value="NZ_JACSPM010000001.1"/>
</dbReference>
<comment type="caution">
    <text evidence="2">The sequence shown here is derived from an EMBL/GenBank/DDBJ whole genome shotgun (WGS) entry which is preliminary data.</text>
</comment>
<dbReference type="Gene3D" id="1.10.30.50">
    <property type="match status" value="1"/>
</dbReference>
<dbReference type="CDD" id="cd00085">
    <property type="entry name" value="HNHc"/>
    <property type="match status" value="1"/>
</dbReference>
<sequence>MNLPAPLTLDVEIEAMLWRERELAAEAWEEPYDGPLETGPRIETRHTWDVAATRREELLYEWERATEQVARWQGVQVRLLAEAMGLALEDGAMRDDAPLSVRDFAAELACVVGMADRTIEQRMDDALVMRDRFPQTMAALEAGRLSLPHARVVVDAGVRLTDDGARGRFEALVLERSAGLTTGRLRVAAASIAEALMPTTIAERHAEAREARRVTVRDVEDGMSELWALLPSVLAHGIHDRITQMARSVKDAAVGVGDAGGTDGGGELGHAVGGADAAGGLDAAGGADAAEGLGAAASDGSAAHDARTMDQLRADALCDLALTGHPTVQAIDHDGGAGIDAIRAIVQVTVPFQTLVGDEGPAPVLTGRAPIDPESARRLLGAATLWDRVLTDPVSGDVIAVDRRFPTEAQRRHLRARDEHCRFPGCRMPVWRSDIDHTIDHQHGGATAHTNLAHLCRRHHTLKHHTPWQVAQHAGGVLEWTSPLGRRYLDRPPPCVRFVARE</sequence>
<dbReference type="Proteomes" id="UP000602532">
    <property type="component" value="Unassembled WGS sequence"/>
</dbReference>
<proteinExistence type="predicted"/>
<name>A0ABR8X112_9MICO</name>